<accession>A0A914ZW05</accession>
<feature type="chain" id="PRO_5037273733" evidence="1">
    <location>
        <begin position="25"/>
        <end position="141"/>
    </location>
</feature>
<evidence type="ECO:0000313" key="2">
    <source>
        <dbReference type="Proteomes" id="UP000887569"/>
    </source>
</evidence>
<reference evidence="3" key="1">
    <citation type="submission" date="2022-11" db="UniProtKB">
        <authorList>
            <consortium name="WormBaseParasite"/>
        </authorList>
    </citation>
    <scope>IDENTIFICATION</scope>
</reference>
<proteinExistence type="predicted"/>
<sequence length="141" mass="15875">MVIKDRWALTCAHLIVLEIAKCIADHISACTFQCNEPQIVPPTHGRRIPCERMKIHIRASKRFCMEVPVGCFLRRFGTEFGNLQVSAASHTVVHSVVCILYIVTKVLSATVIVGRIAELLGSVRKPRSKYEDKIPNKEFLC</sequence>
<feature type="signal peptide" evidence="1">
    <location>
        <begin position="1"/>
        <end position="24"/>
    </location>
</feature>
<dbReference type="WBParaSite" id="PgB29_g001_t01">
    <property type="protein sequence ID" value="PgB29_g001_t01"/>
    <property type="gene ID" value="PgB29_g001"/>
</dbReference>
<dbReference type="Proteomes" id="UP000887569">
    <property type="component" value="Unplaced"/>
</dbReference>
<keyword evidence="2" id="KW-1185">Reference proteome</keyword>
<evidence type="ECO:0000256" key="1">
    <source>
        <dbReference type="SAM" id="SignalP"/>
    </source>
</evidence>
<keyword evidence="1" id="KW-0732">Signal</keyword>
<evidence type="ECO:0000313" key="3">
    <source>
        <dbReference type="WBParaSite" id="PgB29_g001_t01"/>
    </source>
</evidence>
<dbReference type="AlphaFoldDB" id="A0A914ZW05"/>
<organism evidence="2 3">
    <name type="scientific">Parascaris univalens</name>
    <name type="common">Nematode worm</name>
    <dbReference type="NCBI Taxonomy" id="6257"/>
    <lineage>
        <taxon>Eukaryota</taxon>
        <taxon>Metazoa</taxon>
        <taxon>Ecdysozoa</taxon>
        <taxon>Nematoda</taxon>
        <taxon>Chromadorea</taxon>
        <taxon>Rhabditida</taxon>
        <taxon>Spirurina</taxon>
        <taxon>Ascaridomorpha</taxon>
        <taxon>Ascaridoidea</taxon>
        <taxon>Ascarididae</taxon>
        <taxon>Parascaris</taxon>
    </lineage>
</organism>
<protein>
    <submittedName>
        <fullName evidence="3">Uncharacterized protein</fullName>
    </submittedName>
</protein>
<name>A0A914ZW05_PARUN</name>